<feature type="compositionally biased region" description="Polar residues" evidence="1">
    <location>
        <begin position="185"/>
        <end position="194"/>
    </location>
</feature>
<sequence length="370" mass="38999">MVVPNAISEPSPRFRPFELESQSWEMPIHIPRPIAWTAQASSPTFTVSGYPASCTTSYYNESTQAVNIPLFANPFGKPLTPTGQETIEELEDMFFTFSPPKLSPQPTNATVVASTAINAANAAQSSLTASHPPHMGPQVSDAFNDAFEEDSAGLVTSQDDGTSTEESLLSPKAVLTDEEDASVKASGQDTNASPTHAGLSDVQSIETRSRQDLIKATVASKPAAQSAIYAPRKHARSTTSEGEAQTKRARRPPSTEGSEFGSSASDTIVASDASTPLTSQDGDGDLPDNSRGQTPSISTPTQDKGKGQAIEPTGGRSPVPVHACGHTWLAADKAKAAVVSRKKPVKNTRASYSPQQGMMTVFTVEPTAPI</sequence>
<feature type="compositionally biased region" description="Polar residues" evidence="1">
    <location>
        <begin position="255"/>
        <end position="281"/>
    </location>
</feature>
<name>A0A4Y7SSJ4_COPMI</name>
<accession>A0A4Y7SSJ4</accession>
<organism evidence="2 3">
    <name type="scientific">Coprinellus micaceus</name>
    <name type="common">Glistening ink-cap mushroom</name>
    <name type="synonym">Coprinus micaceus</name>
    <dbReference type="NCBI Taxonomy" id="71717"/>
    <lineage>
        <taxon>Eukaryota</taxon>
        <taxon>Fungi</taxon>
        <taxon>Dikarya</taxon>
        <taxon>Basidiomycota</taxon>
        <taxon>Agaricomycotina</taxon>
        <taxon>Agaricomycetes</taxon>
        <taxon>Agaricomycetidae</taxon>
        <taxon>Agaricales</taxon>
        <taxon>Agaricineae</taxon>
        <taxon>Psathyrellaceae</taxon>
        <taxon>Coprinellus</taxon>
    </lineage>
</organism>
<feature type="region of interest" description="Disordered" evidence="1">
    <location>
        <begin position="154"/>
        <end position="322"/>
    </location>
</feature>
<dbReference type="EMBL" id="QPFP01000065">
    <property type="protein sequence ID" value="TEB24608.1"/>
    <property type="molecule type" value="Genomic_DNA"/>
</dbReference>
<keyword evidence="3" id="KW-1185">Reference proteome</keyword>
<feature type="compositionally biased region" description="Polar residues" evidence="1">
    <location>
        <begin position="290"/>
        <end position="302"/>
    </location>
</feature>
<evidence type="ECO:0000313" key="2">
    <source>
        <dbReference type="EMBL" id="TEB24608.1"/>
    </source>
</evidence>
<feature type="compositionally biased region" description="Polar residues" evidence="1">
    <location>
        <begin position="154"/>
        <end position="167"/>
    </location>
</feature>
<reference evidence="2 3" key="1">
    <citation type="journal article" date="2019" name="Nat. Ecol. Evol.">
        <title>Megaphylogeny resolves global patterns of mushroom evolution.</title>
        <authorList>
            <person name="Varga T."/>
            <person name="Krizsan K."/>
            <person name="Foldi C."/>
            <person name="Dima B."/>
            <person name="Sanchez-Garcia M."/>
            <person name="Sanchez-Ramirez S."/>
            <person name="Szollosi G.J."/>
            <person name="Szarkandi J.G."/>
            <person name="Papp V."/>
            <person name="Albert L."/>
            <person name="Andreopoulos W."/>
            <person name="Angelini C."/>
            <person name="Antonin V."/>
            <person name="Barry K.W."/>
            <person name="Bougher N.L."/>
            <person name="Buchanan P."/>
            <person name="Buyck B."/>
            <person name="Bense V."/>
            <person name="Catcheside P."/>
            <person name="Chovatia M."/>
            <person name="Cooper J."/>
            <person name="Damon W."/>
            <person name="Desjardin D."/>
            <person name="Finy P."/>
            <person name="Geml J."/>
            <person name="Haridas S."/>
            <person name="Hughes K."/>
            <person name="Justo A."/>
            <person name="Karasinski D."/>
            <person name="Kautmanova I."/>
            <person name="Kiss B."/>
            <person name="Kocsube S."/>
            <person name="Kotiranta H."/>
            <person name="LaButti K.M."/>
            <person name="Lechner B.E."/>
            <person name="Liimatainen K."/>
            <person name="Lipzen A."/>
            <person name="Lukacs Z."/>
            <person name="Mihaltcheva S."/>
            <person name="Morgado L.N."/>
            <person name="Niskanen T."/>
            <person name="Noordeloos M.E."/>
            <person name="Ohm R.A."/>
            <person name="Ortiz-Santana B."/>
            <person name="Ovrebo C."/>
            <person name="Racz N."/>
            <person name="Riley R."/>
            <person name="Savchenko A."/>
            <person name="Shiryaev A."/>
            <person name="Soop K."/>
            <person name="Spirin V."/>
            <person name="Szebenyi C."/>
            <person name="Tomsovsky M."/>
            <person name="Tulloss R.E."/>
            <person name="Uehling J."/>
            <person name="Grigoriev I.V."/>
            <person name="Vagvolgyi C."/>
            <person name="Papp T."/>
            <person name="Martin F.M."/>
            <person name="Miettinen O."/>
            <person name="Hibbett D.S."/>
            <person name="Nagy L.G."/>
        </authorList>
    </citation>
    <scope>NUCLEOTIDE SEQUENCE [LARGE SCALE GENOMIC DNA]</scope>
    <source>
        <strain evidence="2 3">FP101781</strain>
    </source>
</reference>
<protein>
    <submittedName>
        <fullName evidence="2">Uncharacterized protein</fullName>
    </submittedName>
</protein>
<dbReference type="AlphaFoldDB" id="A0A4Y7SSJ4"/>
<comment type="caution">
    <text evidence="2">The sequence shown here is derived from an EMBL/GenBank/DDBJ whole genome shotgun (WGS) entry which is preliminary data.</text>
</comment>
<proteinExistence type="predicted"/>
<dbReference type="Proteomes" id="UP000298030">
    <property type="component" value="Unassembled WGS sequence"/>
</dbReference>
<gene>
    <name evidence="2" type="ORF">FA13DRAFT_1797148</name>
</gene>
<evidence type="ECO:0000256" key="1">
    <source>
        <dbReference type="SAM" id="MobiDB-lite"/>
    </source>
</evidence>
<evidence type="ECO:0000313" key="3">
    <source>
        <dbReference type="Proteomes" id="UP000298030"/>
    </source>
</evidence>